<dbReference type="AlphaFoldDB" id="A0A0K2V1S4"/>
<proteinExistence type="predicted"/>
<sequence length="43" mass="5021">LYHKILKITERGIKFDYLNMCTQCNFLLRDVLVSVFLTLIGST</sequence>
<accession>A0A0K2V1S4</accession>
<feature type="non-terminal residue" evidence="1">
    <location>
        <position position="1"/>
    </location>
</feature>
<name>A0A0K2V1S4_LEPSM</name>
<organism evidence="1">
    <name type="scientific">Lepeophtheirus salmonis</name>
    <name type="common">Salmon louse</name>
    <name type="synonym">Caligus salmonis</name>
    <dbReference type="NCBI Taxonomy" id="72036"/>
    <lineage>
        <taxon>Eukaryota</taxon>
        <taxon>Metazoa</taxon>
        <taxon>Ecdysozoa</taxon>
        <taxon>Arthropoda</taxon>
        <taxon>Crustacea</taxon>
        <taxon>Multicrustacea</taxon>
        <taxon>Hexanauplia</taxon>
        <taxon>Copepoda</taxon>
        <taxon>Siphonostomatoida</taxon>
        <taxon>Caligidae</taxon>
        <taxon>Lepeophtheirus</taxon>
    </lineage>
</organism>
<reference evidence="1" key="1">
    <citation type="submission" date="2014-05" db="EMBL/GenBank/DDBJ databases">
        <authorList>
            <person name="Chronopoulou M."/>
        </authorList>
    </citation>
    <scope>NUCLEOTIDE SEQUENCE</scope>
    <source>
        <tissue evidence="1">Whole organism</tissue>
    </source>
</reference>
<evidence type="ECO:0000313" key="1">
    <source>
        <dbReference type="EMBL" id="CDW44112.1"/>
    </source>
</evidence>
<dbReference type="EMBL" id="HACA01026751">
    <property type="protein sequence ID" value="CDW44112.1"/>
    <property type="molecule type" value="Transcribed_RNA"/>
</dbReference>
<protein>
    <submittedName>
        <fullName evidence="1">Uncharacterized protein</fullName>
    </submittedName>
</protein>